<evidence type="ECO:0000313" key="4">
    <source>
        <dbReference type="Proteomes" id="UP000676336"/>
    </source>
</evidence>
<gene>
    <name evidence="1" type="ORF">BYL167_LOCUS66908</name>
    <name evidence="2" type="ORF">GIL414_LOCUS76381</name>
    <name evidence="3" type="ORF">SMN809_LOCUS77887</name>
</gene>
<comment type="caution">
    <text evidence="3">The sequence shown here is derived from an EMBL/GenBank/DDBJ whole genome shotgun (WGS) entry which is preliminary data.</text>
</comment>
<sequence>MLNTVTNISLLFDKTLNLRSLLLFDYWAADNCMKRMKTICSIISRNIKHLKIRVKNLDDIKYILEHLEHLTSVTFEYAQILTINREDFIEFLATLTRISSLWDNQYALHVWLGNKKNIL</sequence>
<proteinExistence type="predicted"/>
<dbReference type="EMBL" id="CAJOBH010244340">
    <property type="protein sequence ID" value="CAF5119866.1"/>
    <property type="molecule type" value="Genomic_DNA"/>
</dbReference>
<dbReference type="Proteomes" id="UP000681720">
    <property type="component" value="Unassembled WGS sequence"/>
</dbReference>
<dbReference type="Proteomes" id="UP000681967">
    <property type="component" value="Unassembled WGS sequence"/>
</dbReference>
<organism evidence="3 4">
    <name type="scientific">Rotaria magnacalcarata</name>
    <dbReference type="NCBI Taxonomy" id="392030"/>
    <lineage>
        <taxon>Eukaryota</taxon>
        <taxon>Metazoa</taxon>
        <taxon>Spiralia</taxon>
        <taxon>Gnathifera</taxon>
        <taxon>Rotifera</taxon>
        <taxon>Eurotatoria</taxon>
        <taxon>Bdelloidea</taxon>
        <taxon>Philodinida</taxon>
        <taxon>Philodinidae</taxon>
        <taxon>Rotaria</taxon>
    </lineage>
</organism>
<evidence type="ECO:0000313" key="2">
    <source>
        <dbReference type="EMBL" id="CAF5200379.1"/>
    </source>
</evidence>
<dbReference type="EMBL" id="CAJOBI010338458">
    <property type="protein sequence ID" value="CAF5209401.1"/>
    <property type="molecule type" value="Genomic_DNA"/>
</dbReference>
<protein>
    <submittedName>
        <fullName evidence="3">Uncharacterized protein</fullName>
    </submittedName>
</protein>
<evidence type="ECO:0000313" key="1">
    <source>
        <dbReference type="EMBL" id="CAF5119866.1"/>
    </source>
</evidence>
<evidence type="ECO:0000313" key="3">
    <source>
        <dbReference type="EMBL" id="CAF5209401.1"/>
    </source>
</evidence>
<accession>A0A8S3J2T8</accession>
<dbReference type="AlphaFoldDB" id="A0A8S3J2T8"/>
<dbReference type="EMBL" id="CAJOBJ010345214">
    <property type="protein sequence ID" value="CAF5200379.1"/>
    <property type="molecule type" value="Genomic_DNA"/>
</dbReference>
<name>A0A8S3J2T8_9BILA</name>
<dbReference type="Proteomes" id="UP000676336">
    <property type="component" value="Unassembled WGS sequence"/>
</dbReference>
<reference evidence="3" key="1">
    <citation type="submission" date="2021-02" db="EMBL/GenBank/DDBJ databases">
        <authorList>
            <person name="Nowell W R."/>
        </authorList>
    </citation>
    <scope>NUCLEOTIDE SEQUENCE</scope>
</reference>